<dbReference type="InterPro" id="IPR044032">
    <property type="entry name" value="TssC1_C"/>
</dbReference>
<feature type="domain" description="TssC1 N-terminal" evidence="1">
    <location>
        <begin position="70"/>
        <end position="372"/>
    </location>
</feature>
<dbReference type="PANTHER" id="PTHR35565:SF3">
    <property type="entry name" value="TYPE VI SECRETION SYSTEM SHEATH PROTEIN TSSC1"/>
    <property type="match status" value="1"/>
</dbReference>
<dbReference type="InterPro" id="IPR010269">
    <property type="entry name" value="T6SS_TssC-like"/>
</dbReference>
<protein>
    <submittedName>
        <fullName evidence="3">Type VI secretion system contractile sheath large subunit</fullName>
    </submittedName>
</protein>
<dbReference type="PANTHER" id="PTHR35565">
    <property type="entry name" value="CYTOPLASMIC PROTEIN-RELATED"/>
    <property type="match status" value="1"/>
</dbReference>
<dbReference type="EMBL" id="MT460157">
    <property type="protein sequence ID" value="QWY12825.1"/>
    <property type="molecule type" value="Genomic_DNA"/>
</dbReference>
<dbReference type="Pfam" id="PF18945">
    <property type="entry name" value="VipB_2"/>
    <property type="match status" value="1"/>
</dbReference>
<sequence length="499" mass="55181">MSMNATQAAGASAVAAGTEELGLLDQIVEKSKVAKSAAEHERAKDIISELAREVLEGTVVVSDNLNLTLDARVAELDRLISDQLNAIMHAPQFQQLESSWRGLHYLCSQTSTGTQLKIKVFNAPKRELVKDFKSAIDFDQSSLFKKVYEEEFGTFGGSPFGALLGDYYIGRQAEDMYFVEQMSHVAAAAHAPFISAASEEMFGLETFTDLGKPRDMAKVFDTVEYAKWKSFRDSEDSRYVGLTLPRFLGRLPYNPKDGTVVEGFNFVEEVDGQDHSKYLWCNTAYAFGARLTKAFEDYAWCAAIRGVEGGGLVEDLPTHTFRTDDGEVALKCPTEVAITDRREKELSDLGFIPLVHCKNTDYAAFFGAQSSQKAKKYNTDSANANASLSAQLQYMFAVSRIAHYLKAMMREKIGSFASAGNVEDFLNRWIAQYVLLDDNATQDAKAEHPLREAAIQVSEVPGRPGVYRAVAFLRPHFQLDELSVSLRLVAELPAGAKKG</sequence>
<evidence type="ECO:0000259" key="2">
    <source>
        <dbReference type="Pfam" id="PF18945"/>
    </source>
</evidence>
<organism evidence="3">
    <name type="scientific">Lysobacter enzymogenes</name>
    <dbReference type="NCBI Taxonomy" id="69"/>
    <lineage>
        <taxon>Bacteria</taxon>
        <taxon>Pseudomonadati</taxon>
        <taxon>Pseudomonadota</taxon>
        <taxon>Gammaproteobacteria</taxon>
        <taxon>Lysobacterales</taxon>
        <taxon>Lysobacteraceae</taxon>
        <taxon>Lysobacter</taxon>
    </lineage>
</organism>
<accession>A0A8F2ZGU2</accession>
<evidence type="ECO:0000313" key="3">
    <source>
        <dbReference type="EMBL" id="QWY12825.1"/>
    </source>
</evidence>
<evidence type="ECO:0000259" key="1">
    <source>
        <dbReference type="Pfam" id="PF05943"/>
    </source>
</evidence>
<proteinExistence type="predicted"/>
<dbReference type="AlphaFoldDB" id="A0A8F2ZGU2"/>
<dbReference type="InterPro" id="IPR044031">
    <property type="entry name" value="TssC1_N"/>
</dbReference>
<reference evidence="3" key="1">
    <citation type="submission" date="2020-05" db="EMBL/GenBank/DDBJ databases">
        <authorList>
            <person name="Qian G."/>
        </authorList>
    </citation>
    <scope>NUCLEOTIDE SEQUENCE</scope>
    <source>
        <strain evidence="3">OH11</strain>
    </source>
</reference>
<name>A0A8F2ZGU2_LYSEN</name>
<dbReference type="NCBIfam" id="TIGR03355">
    <property type="entry name" value="VI_chp_2"/>
    <property type="match status" value="1"/>
</dbReference>
<feature type="domain" description="TssC1 C-terminal" evidence="2">
    <location>
        <begin position="382"/>
        <end position="492"/>
    </location>
</feature>
<dbReference type="Pfam" id="PF05943">
    <property type="entry name" value="VipB"/>
    <property type="match status" value="1"/>
</dbReference>